<gene>
    <name evidence="2" type="ORF">Fcan01_11618</name>
</gene>
<keyword evidence="1" id="KW-0732">Signal</keyword>
<comment type="caution">
    <text evidence="2">The sequence shown here is derived from an EMBL/GenBank/DDBJ whole genome shotgun (WGS) entry which is preliminary data.</text>
</comment>
<name>A0A226E8K8_FOLCA</name>
<evidence type="ECO:0000256" key="1">
    <source>
        <dbReference type="SAM" id="SignalP"/>
    </source>
</evidence>
<feature type="chain" id="PRO_5012240266" evidence="1">
    <location>
        <begin position="22"/>
        <end position="169"/>
    </location>
</feature>
<reference evidence="2 3" key="1">
    <citation type="submission" date="2015-12" db="EMBL/GenBank/DDBJ databases">
        <title>The genome of Folsomia candida.</title>
        <authorList>
            <person name="Faddeeva A."/>
            <person name="Derks M.F."/>
            <person name="Anvar Y."/>
            <person name="Smit S."/>
            <person name="Van Straalen N."/>
            <person name="Roelofs D."/>
        </authorList>
    </citation>
    <scope>NUCLEOTIDE SEQUENCE [LARGE SCALE GENOMIC DNA]</scope>
    <source>
        <strain evidence="2 3">VU population</strain>
        <tissue evidence="2">Whole body</tissue>
    </source>
</reference>
<keyword evidence="3" id="KW-1185">Reference proteome</keyword>
<feature type="signal peptide" evidence="1">
    <location>
        <begin position="1"/>
        <end position="21"/>
    </location>
</feature>
<dbReference type="EMBL" id="LNIX01000005">
    <property type="protein sequence ID" value="OXA53394.1"/>
    <property type="molecule type" value="Genomic_DNA"/>
</dbReference>
<evidence type="ECO:0000313" key="2">
    <source>
        <dbReference type="EMBL" id="OXA53394.1"/>
    </source>
</evidence>
<dbReference type="OrthoDB" id="3219649at2759"/>
<evidence type="ECO:0000313" key="3">
    <source>
        <dbReference type="Proteomes" id="UP000198287"/>
    </source>
</evidence>
<accession>A0A226E8K8</accession>
<organism evidence="2 3">
    <name type="scientific">Folsomia candida</name>
    <name type="common">Springtail</name>
    <dbReference type="NCBI Taxonomy" id="158441"/>
    <lineage>
        <taxon>Eukaryota</taxon>
        <taxon>Metazoa</taxon>
        <taxon>Ecdysozoa</taxon>
        <taxon>Arthropoda</taxon>
        <taxon>Hexapoda</taxon>
        <taxon>Collembola</taxon>
        <taxon>Entomobryomorpha</taxon>
        <taxon>Isotomoidea</taxon>
        <taxon>Isotomidae</taxon>
        <taxon>Proisotominae</taxon>
        <taxon>Folsomia</taxon>
    </lineage>
</organism>
<dbReference type="Proteomes" id="UP000198287">
    <property type="component" value="Unassembled WGS sequence"/>
</dbReference>
<proteinExistence type="predicted"/>
<sequence>MHRKAIVFFVFLLIDVHTGMGVQLSHSAALARLQGAGISLSSTGNCSNRNNRLCTSLENIRSETIDWLIHFKQTNNCPFVVTGGTETGHGRRTGVDSHWGGYKVDLRFNSCLNQFIERGSRTGQNSYFRYIGTSSYGPRYRSGSGAILLKESNHWDALWPANPVVNWGG</sequence>
<protein>
    <submittedName>
        <fullName evidence="2">Uncharacterized protein</fullName>
    </submittedName>
</protein>
<dbReference type="AlphaFoldDB" id="A0A226E8K8"/>